<name>A0ABQ2P1P0_9BACI</name>
<evidence type="ECO:0000313" key="2">
    <source>
        <dbReference type="EMBL" id="GGP15845.1"/>
    </source>
</evidence>
<dbReference type="PANTHER" id="PTHR40072">
    <property type="entry name" value="MOLYBDOPTERIN-GUANINE DINUCLEOTIDE BIOSYNTHESIS ADAPTER PROTEIN-RELATED"/>
    <property type="match status" value="1"/>
</dbReference>
<dbReference type="Gene3D" id="3.40.50.300">
    <property type="entry name" value="P-loop containing nucleotide triphosphate hydrolases"/>
    <property type="match status" value="1"/>
</dbReference>
<sequence>MNIIQIVGYKNSGKTTLAAKLIEHAAQKGFRTASLKHHGHGGVPEGIYETDSEKHRQAGALISGVEGDGVFQLTKENWTLDEMIQIYEFMHVNLLIIEGFKAYSFPKVVLISNEKDLELLDKVENVKAVITRVPLERAYPFPVFKQRDMNGICKWLESQLKKEAFLNN</sequence>
<dbReference type="EMBL" id="BMLW01000016">
    <property type="protein sequence ID" value="GGP15845.1"/>
    <property type="molecule type" value="Genomic_DNA"/>
</dbReference>
<comment type="caution">
    <text evidence="2">The sequence shown here is derived from an EMBL/GenBank/DDBJ whole genome shotgun (WGS) entry which is preliminary data.</text>
</comment>
<accession>A0ABQ2P1P0</accession>
<keyword evidence="3" id="KW-1185">Reference proteome</keyword>
<gene>
    <name evidence="2" type="primary">mobB</name>
    <name evidence="2" type="ORF">GCM10011346_45410</name>
</gene>
<dbReference type="InterPro" id="IPR027417">
    <property type="entry name" value="P-loop_NTPase"/>
</dbReference>
<evidence type="ECO:0000259" key="1">
    <source>
        <dbReference type="Pfam" id="PF03205"/>
    </source>
</evidence>
<dbReference type="SUPFAM" id="SSF52540">
    <property type="entry name" value="P-loop containing nucleoside triphosphate hydrolases"/>
    <property type="match status" value="1"/>
</dbReference>
<dbReference type="Proteomes" id="UP000641206">
    <property type="component" value="Unassembled WGS sequence"/>
</dbReference>
<dbReference type="InterPro" id="IPR004435">
    <property type="entry name" value="MobB_dom"/>
</dbReference>
<feature type="domain" description="Molybdopterin-guanine dinucleotide biosynthesis protein B (MobB)" evidence="1">
    <location>
        <begin position="3"/>
        <end position="131"/>
    </location>
</feature>
<proteinExistence type="predicted"/>
<dbReference type="RefSeq" id="WP_188737456.1">
    <property type="nucleotide sequence ID" value="NZ_BMLW01000016.1"/>
</dbReference>
<dbReference type="PANTHER" id="PTHR40072:SF1">
    <property type="entry name" value="MOLYBDOPTERIN-GUANINE DINUCLEOTIDE BIOSYNTHESIS ADAPTER PROTEIN"/>
    <property type="match status" value="1"/>
</dbReference>
<protein>
    <submittedName>
        <fullName evidence="2">Molybdopterin-guanine dinucleotide biosynthesis protein MobB</fullName>
    </submittedName>
</protein>
<organism evidence="2 3">
    <name type="scientific">Oceanobacillus neutriphilus</name>
    <dbReference type="NCBI Taxonomy" id="531815"/>
    <lineage>
        <taxon>Bacteria</taxon>
        <taxon>Bacillati</taxon>
        <taxon>Bacillota</taxon>
        <taxon>Bacilli</taxon>
        <taxon>Bacillales</taxon>
        <taxon>Bacillaceae</taxon>
        <taxon>Oceanobacillus</taxon>
    </lineage>
</organism>
<dbReference type="NCBIfam" id="TIGR00176">
    <property type="entry name" value="mobB"/>
    <property type="match status" value="1"/>
</dbReference>
<evidence type="ECO:0000313" key="3">
    <source>
        <dbReference type="Proteomes" id="UP000641206"/>
    </source>
</evidence>
<dbReference type="InterPro" id="IPR052539">
    <property type="entry name" value="MGD_biosynthesis_adapter"/>
</dbReference>
<dbReference type="Pfam" id="PF03205">
    <property type="entry name" value="MobB"/>
    <property type="match status" value="1"/>
</dbReference>
<reference evidence="3" key="1">
    <citation type="journal article" date="2019" name="Int. J. Syst. Evol. Microbiol.">
        <title>The Global Catalogue of Microorganisms (GCM) 10K type strain sequencing project: providing services to taxonomists for standard genome sequencing and annotation.</title>
        <authorList>
            <consortium name="The Broad Institute Genomics Platform"/>
            <consortium name="The Broad Institute Genome Sequencing Center for Infectious Disease"/>
            <person name="Wu L."/>
            <person name="Ma J."/>
        </authorList>
    </citation>
    <scope>NUCLEOTIDE SEQUENCE [LARGE SCALE GENOMIC DNA]</scope>
    <source>
        <strain evidence="3">CGMCC 1.7693</strain>
    </source>
</reference>